<evidence type="ECO:0000256" key="5">
    <source>
        <dbReference type="ARBA" id="ARBA00022481"/>
    </source>
</evidence>
<evidence type="ECO:0000313" key="12">
    <source>
        <dbReference type="EMBL" id="AGA33583.1"/>
    </source>
</evidence>
<feature type="domain" description="Type II secretion system protein GspG C-terminal" evidence="11">
    <location>
        <begin position="44"/>
        <end position="151"/>
    </location>
</feature>
<dbReference type="GO" id="GO:0015627">
    <property type="term" value="C:type II protein secretion system complex"/>
    <property type="evidence" value="ECO:0007669"/>
    <property type="project" value="InterPro"/>
</dbReference>
<gene>
    <name evidence="12" type="ordered locus">TVNIR_1922</name>
</gene>
<name>L0DX05_THIND</name>
<dbReference type="NCBIfam" id="TIGR01710">
    <property type="entry name" value="typeII_sec_gspG"/>
    <property type="match status" value="1"/>
</dbReference>
<accession>L0DX05</accession>
<keyword evidence="7 10" id="KW-0812">Transmembrane</keyword>
<reference evidence="12" key="1">
    <citation type="submission" date="2015-12" db="EMBL/GenBank/DDBJ databases">
        <authorList>
            <person name="Tikhonova T.V."/>
            <person name="Pavlov A.R."/>
            <person name="Beletsky A.V."/>
            <person name="Mardanov A.V."/>
            <person name="Sorokin D.Y."/>
            <person name="Ravin N.V."/>
            <person name="Popov V.O."/>
        </authorList>
    </citation>
    <scope>NUCLEOTIDE SEQUENCE</scope>
    <source>
        <strain evidence="12">DSM 14787</strain>
    </source>
</reference>
<comment type="similarity">
    <text evidence="2">Belongs to the GSP G family.</text>
</comment>
<dbReference type="KEGG" id="tni:TVNIR_1922"/>
<comment type="subcellular location">
    <subcellularLocation>
        <location evidence="1">Cell inner membrane</location>
        <topology evidence="1">Single-pass membrane protein</topology>
    </subcellularLocation>
</comment>
<sequence length="152" mass="16647">MIPIPATPFPARAAAGTRVRGFTLIELLVVLVILGLLAGLVGPQVMRYLGESKTRAAQVQIQELSSALDLYRLDVGSYPTTEQGLSALVREPSGAQRWNGPYLRKREVPEDPWGNAYRYRFPGQHGAFDLWSYGADGREGGEGESADVVSWE</sequence>
<evidence type="ECO:0000259" key="11">
    <source>
        <dbReference type="Pfam" id="PF08334"/>
    </source>
</evidence>
<dbReference type="EMBL" id="CP003989">
    <property type="protein sequence ID" value="AGA33583.1"/>
    <property type="molecule type" value="Genomic_DNA"/>
</dbReference>
<evidence type="ECO:0000256" key="4">
    <source>
        <dbReference type="ARBA" id="ARBA00022475"/>
    </source>
</evidence>
<dbReference type="AlphaFoldDB" id="L0DX05"/>
<dbReference type="NCBIfam" id="TIGR02532">
    <property type="entry name" value="IV_pilin_GFxxxE"/>
    <property type="match status" value="1"/>
</dbReference>
<evidence type="ECO:0000256" key="6">
    <source>
        <dbReference type="ARBA" id="ARBA00022519"/>
    </source>
</evidence>
<dbReference type="InterPro" id="IPR000983">
    <property type="entry name" value="Bac_GSPG_pilin"/>
</dbReference>
<dbReference type="Gene3D" id="3.30.700.10">
    <property type="entry name" value="Glycoprotein, Type 4 Pilin"/>
    <property type="match status" value="1"/>
</dbReference>
<dbReference type="RefSeq" id="WP_015258710.1">
    <property type="nucleotide sequence ID" value="NC_019902.2"/>
</dbReference>
<dbReference type="GO" id="GO:0015628">
    <property type="term" value="P:protein secretion by the type II secretion system"/>
    <property type="evidence" value="ECO:0007669"/>
    <property type="project" value="InterPro"/>
</dbReference>
<evidence type="ECO:0000256" key="7">
    <source>
        <dbReference type="ARBA" id="ARBA00022692"/>
    </source>
</evidence>
<evidence type="ECO:0000256" key="1">
    <source>
        <dbReference type="ARBA" id="ARBA00004377"/>
    </source>
</evidence>
<dbReference type="PROSITE" id="PS00409">
    <property type="entry name" value="PROKAR_NTER_METHYL"/>
    <property type="match status" value="1"/>
</dbReference>
<keyword evidence="13" id="KW-1185">Reference proteome</keyword>
<dbReference type="STRING" id="1255043.TVNIR_1922"/>
<organism evidence="12 13">
    <name type="scientific">Thioalkalivibrio nitratireducens (strain DSM 14787 / UNIQEM 213 / ALEN2)</name>
    <dbReference type="NCBI Taxonomy" id="1255043"/>
    <lineage>
        <taxon>Bacteria</taxon>
        <taxon>Pseudomonadati</taxon>
        <taxon>Pseudomonadota</taxon>
        <taxon>Gammaproteobacteria</taxon>
        <taxon>Chromatiales</taxon>
        <taxon>Ectothiorhodospiraceae</taxon>
        <taxon>Thioalkalivibrio</taxon>
    </lineage>
</organism>
<evidence type="ECO:0000256" key="8">
    <source>
        <dbReference type="ARBA" id="ARBA00022989"/>
    </source>
</evidence>
<dbReference type="InterPro" id="IPR045584">
    <property type="entry name" value="Pilin-like"/>
</dbReference>
<keyword evidence="9 10" id="KW-0472">Membrane</keyword>
<keyword evidence="6" id="KW-0997">Cell inner membrane</keyword>
<evidence type="ECO:0000256" key="9">
    <source>
        <dbReference type="ARBA" id="ARBA00023136"/>
    </source>
</evidence>
<evidence type="ECO:0000313" key="13">
    <source>
        <dbReference type="Proteomes" id="UP000010809"/>
    </source>
</evidence>
<evidence type="ECO:0000256" key="10">
    <source>
        <dbReference type="SAM" id="Phobius"/>
    </source>
</evidence>
<dbReference type="Pfam" id="PF07963">
    <property type="entry name" value="N_methyl"/>
    <property type="match status" value="1"/>
</dbReference>
<proteinExistence type="inferred from homology"/>
<dbReference type="PANTHER" id="PTHR30093">
    <property type="entry name" value="GENERAL SECRETION PATHWAY PROTEIN G"/>
    <property type="match status" value="1"/>
</dbReference>
<feature type="transmembrane region" description="Helical" evidence="10">
    <location>
        <begin position="20"/>
        <end position="41"/>
    </location>
</feature>
<keyword evidence="8 10" id="KW-1133">Transmembrane helix</keyword>
<keyword evidence="4" id="KW-1003">Cell membrane</keyword>
<dbReference type="InterPro" id="IPR010054">
    <property type="entry name" value="Type2_sec_GspG"/>
</dbReference>
<dbReference type="PANTHER" id="PTHR30093:SF45">
    <property type="entry name" value="TYPE II SECRETION SYSTEM CORE PROTEIN G"/>
    <property type="match status" value="1"/>
</dbReference>
<dbReference type="Proteomes" id="UP000010809">
    <property type="component" value="Chromosome"/>
</dbReference>
<dbReference type="eggNOG" id="COG2165">
    <property type="taxonomic scope" value="Bacteria"/>
</dbReference>
<dbReference type="InterPro" id="IPR013545">
    <property type="entry name" value="T2SS_protein-GspG_C"/>
</dbReference>
<evidence type="ECO:0000256" key="3">
    <source>
        <dbReference type="ARBA" id="ARBA00020042"/>
    </source>
</evidence>
<dbReference type="PRINTS" id="PR00813">
    <property type="entry name" value="BCTERIALGSPG"/>
</dbReference>
<dbReference type="PATRIC" id="fig|1255043.3.peg.1946"/>
<dbReference type="GO" id="GO:0005886">
    <property type="term" value="C:plasma membrane"/>
    <property type="evidence" value="ECO:0007669"/>
    <property type="project" value="UniProtKB-SubCell"/>
</dbReference>
<evidence type="ECO:0000256" key="2">
    <source>
        <dbReference type="ARBA" id="ARBA00009984"/>
    </source>
</evidence>
<dbReference type="SUPFAM" id="SSF54523">
    <property type="entry name" value="Pili subunits"/>
    <property type="match status" value="1"/>
</dbReference>
<dbReference type="HOGENOM" id="CLU_091705_2_0_6"/>
<dbReference type="Pfam" id="PF08334">
    <property type="entry name" value="T2SSG"/>
    <property type="match status" value="1"/>
</dbReference>
<protein>
    <recommendedName>
        <fullName evidence="3">Type II secretion system core protein G</fullName>
    </recommendedName>
</protein>
<dbReference type="InterPro" id="IPR012902">
    <property type="entry name" value="N_methyl_site"/>
</dbReference>
<keyword evidence="5" id="KW-0488">Methylation</keyword>